<dbReference type="InterPro" id="IPR042214">
    <property type="entry name" value="TruD_catalytic"/>
</dbReference>
<evidence type="ECO:0000256" key="3">
    <source>
        <dbReference type="ARBA" id="ARBA00023235"/>
    </source>
</evidence>
<dbReference type="InterPro" id="IPR011760">
    <property type="entry name" value="PsdUridine_synth_TruD_insert"/>
</dbReference>
<dbReference type="CDD" id="cd02575">
    <property type="entry name" value="PseudoU_synth_EcTruD"/>
    <property type="match status" value="1"/>
</dbReference>
<reference evidence="6 7" key="1">
    <citation type="submission" date="2013-04" db="EMBL/GenBank/DDBJ databases">
        <title>Oceanococcus atlanticus 22II-S10r2 Genome Sequencing.</title>
        <authorList>
            <person name="Lai Q."/>
            <person name="Li G."/>
            <person name="Shao Z."/>
        </authorList>
    </citation>
    <scope>NUCLEOTIDE SEQUENCE [LARGE SCALE GENOMIC DNA]</scope>
    <source>
        <strain evidence="6 7">22II-S10r2</strain>
    </source>
</reference>
<dbReference type="RefSeq" id="WP_083563421.1">
    <property type="nucleotide sequence ID" value="NZ_AQQV01000005.1"/>
</dbReference>
<dbReference type="GO" id="GO:0160150">
    <property type="term" value="F:tRNA pseudouridine(13) synthase activity"/>
    <property type="evidence" value="ECO:0007669"/>
    <property type="project" value="UniProtKB-EC"/>
</dbReference>
<comment type="function">
    <text evidence="4">Responsible for synthesis of pseudouridine from uracil-13 in transfer RNAs.</text>
</comment>
<organism evidence="6 7">
    <name type="scientific">Oceanococcus atlanticus</name>
    <dbReference type="NCBI Taxonomy" id="1317117"/>
    <lineage>
        <taxon>Bacteria</taxon>
        <taxon>Pseudomonadati</taxon>
        <taxon>Pseudomonadota</taxon>
        <taxon>Gammaproteobacteria</taxon>
        <taxon>Chromatiales</taxon>
        <taxon>Oceanococcaceae</taxon>
        <taxon>Oceanococcus</taxon>
    </lineage>
</organism>
<feature type="domain" description="TRUD" evidence="5">
    <location>
        <begin position="153"/>
        <end position="296"/>
    </location>
</feature>
<dbReference type="Gene3D" id="3.30.2340.10">
    <property type="entry name" value="TruD, insertion domain"/>
    <property type="match status" value="1"/>
</dbReference>
<sequence length="335" mass="36626">MNALPYAHGGPVLRGVLRQQASDFVVDENLGFEPAGHGEHVWLVVRKQSNNTEWLARQLARFAGVAPMAVGYAGLKDRHAVTTQVFTVQMPGRDAPDWTQLGIDGVEVVAESRHDRKLRRGALRGNRFGITLRGVEGERAAAEQRLQSLLTHGVPNYFGEQRFGRDGDNLDKARAMFAGARVPRHLRSVLTSAARSHLFNAVLAQRVAGGNWCQALDGEVYCLDASHSWFVADGEDQSARLAQGDVHPSGPLWGRGALPSTGGAAQLEQRIADADKALCDGLERAGLKQDRRPLRVKPSGLAWQWLEDDSLRVSFELPAGCYATTLLREVAVWEG</sequence>
<proteinExistence type="inferred from homology"/>
<dbReference type="NCBIfam" id="NF002153">
    <property type="entry name" value="PRK00984.1-2"/>
    <property type="match status" value="1"/>
</dbReference>
<evidence type="ECO:0000256" key="1">
    <source>
        <dbReference type="ARBA" id="ARBA00007953"/>
    </source>
</evidence>
<dbReference type="Pfam" id="PF01142">
    <property type="entry name" value="TruD"/>
    <property type="match status" value="2"/>
</dbReference>
<feature type="active site" description="Nucleophile" evidence="4">
    <location>
        <position position="77"/>
    </location>
</feature>
<dbReference type="SUPFAM" id="SSF55120">
    <property type="entry name" value="Pseudouridine synthase"/>
    <property type="match status" value="1"/>
</dbReference>
<dbReference type="PROSITE" id="PS01268">
    <property type="entry name" value="UPF0024"/>
    <property type="match status" value="1"/>
</dbReference>
<dbReference type="InterPro" id="IPR020119">
    <property type="entry name" value="PsdUridine_synth_TruD_CS"/>
</dbReference>
<protein>
    <recommendedName>
        <fullName evidence="4">tRNA pseudouridine synthase D</fullName>
        <ecNumber evidence="4">5.4.99.27</ecNumber>
    </recommendedName>
    <alternativeName>
        <fullName evidence="4">tRNA pseudouridine(13) synthase</fullName>
    </alternativeName>
    <alternativeName>
        <fullName evidence="4">tRNA pseudouridylate synthase D</fullName>
    </alternativeName>
    <alternativeName>
        <fullName evidence="4">tRNA-uridine isomerase D</fullName>
    </alternativeName>
</protein>
<evidence type="ECO:0000256" key="4">
    <source>
        <dbReference type="HAMAP-Rule" id="MF_01082"/>
    </source>
</evidence>
<dbReference type="InterPro" id="IPR001656">
    <property type="entry name" value="PsdUridine_synth_TruD"/>
</dbReference>
<dbReference type="Gene3D" id="3.30.2350.20">
    <property type="entry name" value="TruD, catalytic domain"/>
    <property type="match status" value="1"/>
</dbReference>
<evidence type="ECO:0000256" key="2">
    <source>
        <dbReference type="ARBA" id="ARBA00022694"/>
    </source>
</evidence>
<dbReference type="AlphaFoldDB" id="A0A1Y1SAA4"/>
<dbReference type="HAMAP" id="MF_01082">
    <property type="entry name" value="TruD"/>
    <property type="match status" value="1"/>
</dbReference>
<evidence type="ECO:0000259" key="5">
    <source>
        <dbReference type="PROSITE" id="PS50984"/>
    </source>
</evidence>
<name>A0A1Y1SAA4_9GAMM</name>
<dbReference type="GO" id="GO:0003723">
    <property type="term" value="F:RNA binding"/>
    <property type="evidence" value="ECO:0007669"/>
    <property type="project" value="InterPro"/>
</dbReference>
<evidence type="ECO:0000313" key="6">
    <source>
        <dbReference type="EMBL" id="ORE85278.1"/>
    </source>
</evidence>
<dbReference type="InterPro" id="IPR043165">
    <property type="entry name" value="TruD_insert_sf"/>
</dbReference>
<comment type="caution">
    <text evidence="6">The sequence shown here is derived from an EMBL/GenBank/DDBJ whole genome shotgun (WGS) entry which is preliminary data.</text>
</comment>
<comment type="catalytic activity">
    <reaction evidence="4">
        <text>uridine(13) in tRNA = pseudouridine(13) in tRNA</text>
        <dbReference type="Rhea" id="RHEA:42540"/>
        <dbReference type="Rhea" id="RHEA-COMP:10105"/>
        <dbReference type="Rhea" id="RHEA-COMP:10106"/>
        <dbReference type="ChEBI" id="CHEBI:65314"/>
        <dbReference type="ChEBI" id="CHEBI:65315"/>
        <dbReference type="EC" id="5.4.99.27"/>
    </reaction>
</comment>
<accession>A0A1Y1SAA4</accession>
<dbReference type="Proteomes" id="UP000192342">
    <property type="component" value="Unassembled WGS sequence"/>
</dbReference>
<keyword evidence="3 4" id="KW-0413">Isomerase</keyword>
<dbReference type="PANTHER" id="PTHR47811">
    <property type="entry name" value="TRNA PSEUDOURIDINE SYNTHASE D"/>
    <property type="match status" value="1"/>
</dbReference>
<dbReference type="STRING" id="1317117.ATO7_15882"/>
<dbReference type="GO" id="GO:0005829">
    <property type="term" value="C:cytosol"/>
    <property type="evidence" value="ECO:0007669"/>
    <property type="project" value="TreeGrafter"/>
</dbReference>
<dbReference type="EC" id="5.4.99.27" evidence="4"/>
<dbReference type="EMBL" id="AQQV01000005">
    <property type="protein sequence ID" value="ORE85278.1"/>
    <property type="molecule type" value="Genomic_DNA"/>
</dbReference>
<gene>
    <name evidence="4" type="primary">truD</name>
    <name evidence="6" type="ORF">ATO7_15882</name>
</gene>
<dbReference type="InterPro" id="IPR020103">
    <property type="entry name" value="PsdUridine_synth_cat_dom_sf"/>
</dbReference>
<dbReference type="PANTHER" id="PTHR47811:SF1">
    <property type="entry name" value="TRNA PSEUDOURIDINE SYNTHASE D"/>
    <property type="match status" value="1"/>
</dbReference>
<dbReference type="PROSITE" id="PS50984">
    <property type="entry name" value="TRUD"/>
    <property type="match status" value="1"/>
</dbReference>
<keyword evidence="7" id="KW-1185">Reference proteome</keyword>
<dbReference type="GO" id="GO:0031119">
    <property type="term" value="P:tRNA pseudouridine synthesis"/>
    <property type="evidence" value="ECO:0007669"/>
    <property type="project" value="UniProtKB-UniRule"/>
</dbReference>
<evidence type="ECO:0000313" key="7">
    <source>
        <dbReference type="Proteomes" id="UP000192342"/>
    </source>
</evidence>
<dbReference type="InterPro" id="IPR050170">
    <property type="entry name" value="TruD_pseudoU_synthase"/>
</dbReference>
<dbReference type="OrthoDB" id="1550679at2"/>
<comment type="similarity">
    <text evidence="1 4">Belongs to the pseudouridine synthase TruD family.</text>
</comment>
<keyword evidence="2 4" id="KW-0819">tRNA processing</keyword>